<dbReference type="EMBL" id="DS985261">
    <property type="protein sequence ID" value="EDV20237.1"/>
    <property type="molecule type" value="Genomic_DNA"/>
</dbReference>
<dbReference type="KEGG" id="tad:TRIADDRAFT_63147"/>
<name>B3SAD3_TRIAD</name>
<feature type="domain" description="Thyroglobulin type-1" evidence="7">
    <location>
        <begin position="22"/>
        <end position="94"/>
    </location>
</feature>
<gene>
    <name evidence="8" type="ORF">TRIADDRAFT_63147</name>
</gene>
<evidence type="ECO:0000256" key="2">
    <source>
        <dbReference type="ARBA" id="ARBA00022525"/>
    </source>
</evidence>
<reference evidence="8 9" key="1">
    <citation type="journal article" date="2008" name="Nature">
        <title>The Trichoplax genome and the nature of placozoans.</title>
        <authorList>
            <person name="Srivastava M."/>
            <person name="Begovic E."/>
            <person name="Chapman J."/>
            <person name="Putnam N.H."/>
            <person name="Hellsten U."/>
            <person name="Kawashima T."/>
            <person name="Kuo A."/>
            <person name="Mitros T."/>
            <person name="Salamov A."/>
            <person name="Carpenter M.L."/>
            <person name="Signorovitch A.Y."/>
            <person name="Moreno M.A."/>
            <person name="Kamm K."/>
            <person name="Grimwood J."/>
            <person name="Schmutz J."/>
            <person name="Shapiro H."/>
            <person name="Grigoriev I.V."/>
            <person name="Buss L.W."/>
            <person name="Schierwater B."/>
            <person name="Dellaporta S.L."/>
            <person name="Rokhsar D.S."/>
        </authorList>
    </citation>
    <scope>NUCLEOTIDE SEQUENCE [LARGE SCALE GENOMIC DNA]</scope>
    <source>
        <strain evidence="8 9">Grell-BS-1999</strain>
    </source>
</reference>
<dbReference type="InterPro" id="IPR051950">
    <property type="entry name" value="Dev_reg/Prot_inhib"/>
</dbReference>
<dbReference type="Proteomes" id="UP000009022">
    <property type="component" value="Unassembled WGS sequence"/>
</dbReference>
<keyword evidence="9" id="KW-1185">Reference proteome</keyword>
<feature type="signal peptide" evidence="6">
    <location>
        <begin position="1"/>
        <end position="19"/>
    </location>
</feature>
<keyword evidence="2" id="KW-0964">Secreted</keyword>
<dbReference type="OrthoDB" id="7357196at2759"/>
<keyword evidence="3" id="KW-0677">Repeat</keyword>
<dbReference type="InterPro" id="IPR036857">
    <property type="entry name" value="Thyroglobulin_1_sf"/>
</dbReference>
<dbReference type="InterPro" id="IPR000716">
    <property type="entry name" value="Thyroglobulin_1"/>
</dbReference>
<dbReference type="OMA" id="WAYLQEH"/>
<dbReference type="SUPFAM" id="SSF57610">
    <property type="entry name" value="Thyroglobulin type-1 domain"/>
    <property type="match status" value="1"/>
</dbReference>
<protein>
    <recommendedName>
        <fullName evidence="7">Thyroglobulin type-1 domain-containing protein</fullName>
    </recommendedName>
</protein>
<proteinExistence type="predicted"/>
<organism evidence="8 9">
    <name type="scientific">Trichoplax adhaerens</name>
    <name type="common">Trichoplax reptans</name>
    <dbReference type="NCBI Taxonomy" id="10228"/>
    <lineage>
        <taxon>Eukaryota</taxon>
        <taxon>Metazoa</taxon>
        <taxon>Placozoa</taxon>
        <taxon>Uniplacotomia</taxon>
        <taxon>Trichoplacea</taxon>
        <taxon>Trichoplacidae</taxon>
        <taxon>Trichoplax</taxon>
    </lineage>
</organism>
<dbReference type="PhylomeDB" id="B3SAD3"/>
<dbReference type="HOGENOM" id="CLU_2240007_0_0_1"/>
<dbReference type="CTD" id="6758400"/>
<dbReference type="SMART" id="SM00211">
    <property type="entry name" value="TY"/>
    <property type="match status" value="1"/>
</dbReference>
<sequence length="105" mass="11437">MKLTLAIIAIIFCIGTVSAVKLPPCWAYLQEHASILEHGEPHMVGGYTPQCDEEGYYKLMQCSGSTGYCWCTTPIGLKVPETDRRPGHANGLDCKAEVAKYANSS</sequence>
<feature type="disulfide bond" evidence="5">
    <location>
        <begin position="62"/>
        <end position="69"/>
    </location>
</feature>
<dbReference type="Pfam" id="PF00086">
    <property type="entry name" value="Thyroglobulin_1"/>
    <property type="match status" value="1"/>
</dbReference>
<dbReference type="GeneID" id="6758400"/>
<accession>B3SAD3</accession>
<evidence type="ECO:0000256" key="6">
    <source>
        <dbReference type="SAM" id="SignalP"/>
    </source>
</evidence>
<evidence type="ECO:0000256" key="5">
    <source>
        <dbReference type="PROSITE-ProRule" id="PRU00500"/>
    </source>
</evidence>
<dbReference type="GO" id="GO:0005576">
    <property type="term" value="C:extracellular region"/>
    <property type="evidence" value="ECO:0007669"/>
    <property type="project" value="UniProtKB-SubCell"/>
</dbReference>
<evidence type="ECO:0000256" key="3">
    <source>
        <dbReference type="ARBA" id="ARBA00022737"/>
    </source>
</evidence>
<evidence type="ECO:0000313" key="8">
    <source>
        <dbReference type="EMBL" id="EDV20237.1"/>
    </source>
</evidence>
<comment type="subcellular location">
    <subcellularLocation>
        <location evidence="1">Secreted</location>
    </subcellularLocation>
</comment>
<dbReference type="PANTHER" id="PTHR12352">
    <property type="entry name" value="SECRETED MODULAR CALCIUM-BINDING PROTEIN"/>
    <property type="match status" value="1"/>
</dbReference>
<evidence type="ECO:0000256" key="4">
    <source>
        <dbReference type="ARBA" id="ARBA00023157"/>
    </source>
</evidence>
<dbReference type="RefSeq" id="XP_002117187.1">
    <property type="nucleotide sequence ID" value="XM_002117151.1"/>
</dbReference>
<dbReference type="PANTHER" id="PTHR12352:SF3">
    <property type="entry name" value="NIDOGEN-2"/>
    <property type="match status" value="1"/>
</dbReference>
<comment type="caution">
    <text evidence="5">Lacks conserved residue(s) required for the propagation of feature annotation.</text>
</comment>
<dbReference type="InParanoid" id="B3SAD3"/>
<evidence type="ECO:0000256" key="1">
    <source>
        <dbReference type="ARBA" id="ARBA00004613"/>
    </source>
</evidence>
<dbReference type="AlphaFoldDB" id="B3SAD3"/>
<keyword evidence="4 5" id="KW-1015">Disulfide bond</keyword>
<evidence type="ECO:0000313" key="9">
    <source>
        <dbReference type="Proteomes" id="UP000009022"/>
    </source>
</evidence>
<dbReference type="Gene3D" id="4.10.800.10">
    <property type="entry name" value="Thyroglobulin type-1"/>
    <property type="match status" value="1"/>
</dbReference>
<feature type="chain" id="PRO_5002798580" description="Thyroglobulin type-1 domain-containing protein" evidence="6">
    <location>
        <begin position="20"/>
        <end position="105"/>
    </location>
</feature>
<dbReference type="CDD" id="cd00191">
    <property type="entry name" value="TY"/>
    <property type="match status" value="1"/>
</dbReference>
<keyword evidence="6" id="KW-0732">Signal</keyword>
<dbReference type="PROSITE" id="PS51162">
    <property type="entry name" value="THYROGLOBULIN_1_2"/>
    <property type="match status" value="1"/>
</dbReference>
<evidence type="ECO:0000259" key="7">
    <source>
        <dbReference type="PROSITE" id="PS51162"/>
    </source>
</evidence>